<evidence type="ECO:0000256" key="1">
    <source>
        <dbReference type="SAM" id="MobiDB-lite"/>
    </source>
</evidence>
<feature type="region of interest" description="Disordered" evidence="1">
    <location>
        <begin position="1"/>
        <end position="70"/>
    </location>
</feature>
<sequence length="70" mass="7597">MSETREEIKAAPRFTTDSETADHRYLSAVGTAASPSAAPSHPDPKQQGNSPAPRRRQQPPGQNMAVLSRR</sequence>
<feature type="compositionally biased region" description="Basic and acidic residues" evidence="1">
    <location>
        <begin position="1"/>
        <end position="10"/>
    </location>
</feature>
<gene>
    <name evidence="2" type="ORF">DEJ46_20775</name>
</gene>
<reference evidence="2 3" key="1">
    <citation type="submission" date="2018-05" db="EMBL/GenBank/DDBJ databases">
        <title>Streptomyces venezuelae.</title>
        <authorList>
            <person name="Kim W."/>
            <person name="Lee N."/>
            <person name="Cho B.-K."/>
        </authorList>
    </citation>
    <scope>NUCLEOTIDE SEQUENCE [LARGE SCALE GENOMIC DNA]</scope>
    <source>
        <strain evidence="2 3">ATCC 15068</strain>
    </source>
</reference>
<name>A0A5P2AUE8_STRVZ</name>
<proteinExistence type="predicted"/>
<accession>A0A5P2AUE8</accession>
<organism evidence="2 3">
    <name type="scientific">Streptomyces venezuelae</name>
    <dbReference type="NCBI Taxonomy" id="54571"/>
    <lineage>
        <taxon>Bacteria</taxon>
        <taxon>Bacillati</taxon>
        <taxon>Actinomycetota</taxon>
        <taxon>Actinomycetes</taxon>
        <taxon>Kitasatosporales</taxon>
        <taxon>Streptomycetaceae</taxon>
        <taxon>Streptomyces</taxon>
    </lineage>
</organism>
<dbReference type="AlphaFoldDB" id="A0A5P2AUE8"/>
<feature type="compositionally biased region" description="Low complexity" evidence="1">
    <location>
        <begin position="27"/>
        <end position="40"/>
    </location>
</feature>
<dbReference type="EMBL" id="CP029194">
    <property type="protein sequence ID" value="QES21240.1"/>
    <property type="molecule type" value="Genomic_DNA"/>
</dbReference>
<evidence type="ECO:0000313" key="3">
    <source>
        <dbReference type="Proteomes" id="UP000324106"/>
    </source>
</evidence>
<dbReference type="Proteomes" id="UP000324106">
    <property type="component" value="Chromosome"/>
</dbReference>
<evidence type="ECO:0000313" key="2">
    <source>
        <dbReference type="EMBL" id="QES21240.1"/>
    </source>
</evidence>
<protein>
    <submittedName>
        <fullName evidence="2">Uncharacterized protein</fullName>
    </submittedName>
</protein>